<organism evidence="2 3">
    <name type="scientific">Senna tora</name>
    <dbReference type="NCBI Taxonomy" id="362788"/>
    <lineage>
        <taxon>Eukaryota</taxon>
        <taxon>Viridiplantae</taxon>
        <taxon>Streptophyta</taxon>
        <taxon>Embryophyta</taxon>
        <taxon>Tracheophyta</taxon>
        <taxon>Spermatophyta</taxon>
        <taxon>Magnoliopsida</taxon>
        <taxon>eudicotyledons</taxon>
        <taxon>Gunneridae</taxon>
        <taxon>Pentapetalae</taxon>
        <taxon>rosids</taxon>
        <taxon>fabids</taxon>
        <taxon>Fabales</taxon>
        <taxon>Fabaceae</taxon>
        <taxon>Caesalpinioideae</taxon>
        <taxon>Cassia clade</taxon>
        <taxon>Senna</taxon>
    </lineage>
</organism>
<proteinExistence type="predicted"/>
<keyword evidence="3" id="KW-1185">Reference proteome</keyword>
<evidence type="ECO:0000256" key="1">
    <source>
        <dbReference type="SAM" id="MobiDB-lite"/>
    </source>
</evidence>
<accession>A0A834THR3</accession>
<name>A0A834THR3_9FABA</name>
<evidence type="ECO:0000313" key="2">
    <source>
        <dbReference type="EMBL" id="KAF7821246.1"/>
    </source>
</evidence>
<feature type="compositionally biased region" description="Basic and acidic residues" evidence="1">
    <location>
        <begin position="9"/>
        <end position="30"/>
    </location>
</feature>
<gene>
    <name evidence="2" type="ORF">G2W53_026701</name>
</gene>
<evidence type="ECO:0000313" key="3">
    <source>
        <dbReference type="Proteomes" id="UP000634136"/>
    </source>
</evidence>
<reference evidence="2" key="1">
    <citation type="submission" date="2020-09" db="EMBL/GenBank/DDBJ databases">
        <title>Genome-Enabled Discovery of Anthraquinone Biosynthesis in Senna tora.</title>
        <authorList>
            <person name="Kang S.-H."/>
            <person name="Pandey R.P."/>
            <person name="Lee C.-M."/>
            <person name="Sim J.-S."/>
            <person name="Jeong J.-T."/>
            <person name="Choi B.-S."/>
            <person name="Jung M."/>
            <person name="Ginzburg D."/>
            <person name="Zhao K."/>
            <person name="Won S.Y."/>
            <person name="Oh T.-J."/>
            <person name="Yu Y."/>
            <person name="Kim N.-H."/>
            <person name="Lee O.R."/>
            <person name="Lee T.-H."/>
            <person name="Bashyal P."/>
            <person name="Kim T.-S."/>
            <person name="Lee W.-H."/>
            <person name="Kawkins C."/>
            <person name="Kim C.-K."/>
            <person name="Kim J.S."/>
            <person name="Ahn B.O."/>
            <person name="Rhee S.Y."/>
            <person name="Sohng J.K."/>
        </authorList>
    </citation>
    <scope>NUCLEOTIDE SEQUENCE</scope>
    <source>
        <tissue evidence="2">Leaf</tissue>
    </source>
</reference>
<sequence length="72" mass="7881">MMGGLASKTSEKPNDAEPVREASDLDKEPNIEVEEDIVSNGPDAEGDGPEVVTEARATRVRKPSLWLKDFVR</sequence>
<dbReference type="EMBL" id="JAAIUW010000008">
    <property type="protein sequence ID" value="KAF7821246.1"/>
    <property type="molecule type" value="Genomic_DNA"/>
</dbReference>
<dbReference type="Proteomes" id="UP000634136">
    <property type="component" value="Unassembled WGS sequence"/>
</dbReference>
<feature type="region of interest" description="Disordered" evidence="1">
    <location>
        <begin position="1"/>
        <end position="56"/>
    </location>
</feature>
<protein>
    <submittedName>
        <fullName evidence="2">Uncharacterized protein</fullName>
    </submittedName>
</protein>
<comment type="caution">
    <text evidence="2">The sequence shown here is derived from an EMBL/GenBank/DDBJ whole genome shotgun (WGS) entry which is preliminary data.</text>
</comment>
<dbReference type="AlphaFoldDB" id="A0A834THR3"/>